<dbReference type="AlphaFoldDB" id="A0AA37RXP6"/>
<dbReference type="PANTHER" id="PTHR34227">
    <property type="entry name" value="CHAPERONE PROTEIN YCDY"/>
    <property type="match status" value="1"/>
</dbReference>
<evidence type="ECO:0000256" key="1">
    <source>
        <dbReference type="ARBA" id="ARBA00023186"/>
    </source>
</evidence>
<dbReference type="InterPro" id="IPR036411">
    <property type="entry name" value="TorD-like_sf"/>
</dbReference>
<dbReference type="RefSeq" id="WP_095504391.1">
    <property type="nucleotide sequence ID" value="NZ_BSNC01000005.1"/>
</dbReference>
<dbReference type="EMBL" id="BSNC01000005">
    <property type="protein sequence ID" value="GLP97096.1"/>
    <property type="molecule type" value="Genomic_DNA"/>
</dbReference>
<reference evidence="2" key="1">
    <citation type="journal article" date="2014" name="Int. J. Syst. Evol. Microbiol.">
        <title>Complete genome sequence of Corynebacterium casei LMG S-19264T (=DSM 44701T), isolated from a smear-ripened cheese.</title>
        <authorList>
            <consortium name="US DOE Joint Genome Institute (JGI-PGF)"/>
            <person name="Walter F."/>
            <person name="Albersmeier A."/>
            <person name="Kalinowski J."/>
            <person name="Ruckert C."/>
        </authorList>
    </citation>
    <scope>NUCLEOTIDE SEQUENCE</scope>
    <source>
        <strain evidence="2">NBRC 101628</strain>
    </source>
</reference>
<evidence type="ECO:0000313" key="3">
    <source>
        <dbReference type="Proteomes" id="UP001161422"/>
    </source>
</evidence>
<name>A0AA37RXP6_9GAMM</name>
<dbReference type="PANTHER" id="PTHR34227:SF13">
    <property type="entry name" value="TAT PROOFREADING CHAPERONE DMSD-RELATED"/>
    <property type="match status" value="1"/>
</dbReference>
<organism evidence="2 3">
    <name type="scientific">Paraferrimonas sedimenticola</name>
    <dbReference type="NCBI Taxonomy" id="375674"/>
    <lineage>
        <taxon>Bacteria</taxon>
        <taxon>Pseudomonadati</taxon>
        <taxon>Pseudomonadota</taxon>
        <taxon>Gammaproteobacteria</taxon>
        <taxon>Alteromonadales</taxon>
        <taxon>Ferrimonadaceae</taxon>
        <taxon>Paraferrimonas</taxon>
    </lineage>
</organism>
<evidence type="ECO:0000313" key="2">
    <source>
        <dbReference type="EMBL" id="GLP97096.1"/>
    </source>
</evidence>
<dbReference type="Gene3D" id="1.10.3480.10">
    <property type="entry name" value="TorD-like"/>
    <property type="match status" value="1"/>
</dbReference>
<reference evidence="2" key="2">
    <citation type="submission" date="2023-01" db="EMBL/GenBank/DDBJ databases">
        <title>Draft genome sequence of Paraferrimonas sedimenticola strain NBRC 101628.</title>
        <authorList>
            <person name="Sun Q."/>
            <person name="Mori K."/>
        </authorList>
    </citation>
    <scope>NUCLEOTIDE SEQUENCE</scope>
    <source>
        <strain evidence="2">NBRC 101628</strain>
    </source>
</reference>
<dbReference type="Pfam" id="PF02613">
    <property type="entry name" value="Nitrate_red_del"/>
    <property type="match status" value="1"/>
</dbReference>
<dbReference type="InterPro" id="IPR050289">
    <property type="entry name" value="TorD/DmsD_chaperones"/>
</dbReference>
<proteinExistence type="predicted"/>
<dbReference type="Proteomes" id="UP001161422">
    <property type="component" value="Unassembled WGS sequence"/>
</dbReference>
<sequence length="219" mass="24789">MTDSTQILLEDAQAAAQVLHNVLIYYPSAELMDTFKQNQLGANWPRFNDSEQNRQGRELVHAYLEQYQADQHTQLSLDYGQLFFGPGRPNAMPWGSVYLGEEGILNDDSTTALRRFLKDIGLVYQLERNLPADHIALLFGCIAELLQAILANPDSEQTVQQLIELLQSHVFPWSDRCFSQALEHANSDFFKGLALLAQDLQCTLTQALSLEVESLKLYQ</sequence>
<gene>
    <name evidence="2" type="primary">dmsG_2</name>
    <name evidence="2" type="ORF">GCM10007895_24020</name>
</gene>
<keyword evidence="3" id="KW-1185">Reference proteome</keyword>
<dbReference type="InterPro" id="IPR020945">
    <property type="entry name" value="DMSO/NO3_reduct_chaperone"/>
</dbReference>
<comment type="caution">
    <text evidence="2">The sequence shown here is derived from an EMBL/GenBank/DDBJ whole genome shotgun (WGS) entry which is preliminary data.</text>
</comment>
<protein>
    <submittedName>
        <fullName evidence="2">Molecular chaperone TorD</fullName>
    </submittedName>
</protein>
<keyword evidence="1" id="KW-0143">Chaperone</keyword>
<dbReference type="SUPFAM" id="SSF89155">
    <property type="entry name" value="TorD-like"/>
    <property type="match status" value="1"/>
</dbReference>
<accession>A0AA37RXP6</accession>